<keyword evidence="1" id="KW-0472">Membrane</keyword>
<evidence type="ECO:0000313" key="3">
    <source>
        <dbReference type="Proteomes" id="UP000182444"/>
    </source>
</evidence>
<dbReference type="AlphaFoldDB" id="A0A1D8NLF6"/>
<keyword evidence="1" id="KW-1133">Transmembrane helix</keyword>
<protein>
    <submittedName>
        <fullName evidence="2">Uncharacterized protein</fullName>
    </submittedName>
</protein>
<evidence type="ECO:0000313" key="2">
    <source>
        <dbReference type="EMBL" id="AOW06458.1"/>
    </source>
</evidence>
<evidence type="ECO:0000256" key="1">
    <source>
        <dbReference type="SAM" id="Phobius"/>
    </source>
</evidence>
<keyword evidence="1" id="KW-0812">Transmembrane</keyword>
<dbReference type="Proteomes" id="UP000182444">
    <property type="component" value="Chromosome 1F"/>
</dbReference>
<gene>
    <name evidence="2" type="ORF">YALI1_F01324g</name>
</gene>
<dbReference type="EMBL" id="CP017558">
    <property type="protein sequence ID" value="AOW06458.1"/>
    <property type="molecule type" value="Genomic_DNA"/>
</dbReference>
<proteinExistence type="predicted"/>
<dbReference type="VEuPathDB" id="FungiDB:YALI1_F01324g"/>
<reference evidence="2 3" key="1">
    <citation type="journal article" date="2016" name="PLoS ONE">
        <title>Sequence Assembly of Yarrowia lipolytica Strain W29/CLIB89 Shows Transposable Element Diversity.</title>
        <authorList>
            <person name="Magnan C."/>
            <person name="Yu J."/>
            <person name="Chang I."/>
            <person name="Jahn E."/>
            <person name="Kanomata Y."/>
            <person name="Wu J."/>
            <person name="Zeller M."/>
            <person name="Oakes M."/>
            <person name="Baldi P."/>
            <person name="Sandmeyer S."/>
        </authorList>
    </citation>
    <scope>NUCLEOTIDE SEQUENCE [LARGE SCALE GENOMIC DNA]</scope>
    <source>
        <strain evidence="3">CLIB89(W29)</strain>
    </source>
</reference>
<sequence length="97" mass="10814">MLYTLVCYLFCTINFLSLCMSILCRVYPILLISYGIVHKYSTSSVQVLVPCNPGTPRLLPDSDICPDVSTAPFTLCMGHLLMTEREQSSVGAQLLRH</sequence>
<accession>A0A1D8NLF6</accession>
<dbReference type="RefSeq" id="XP_068139311.1">
    <property type="nucleotide sequence ID" value="XM_068283210.1"/>
</dbReference>
<dbReference type="GeneID" id="94583803"/>
<organism evidence="2 3">
    <name type="scientific">Yarrowia lipolytica</name>
    <name type="common">Candida lipolytica</name>
    <dbReference type="NCBI Taxonomy" id="4952"/>
    <lineage>
        <taxon>Eukaryota</taxon>
        <taxon>Fungi</taxon>
        <taxon>Dikarya</taxon>
        <taxon>Ascomycota</taxon>
        <taxon>Saccharomycotina</taxon>
        <taxon>Dipodascomycetes</taxon>
        <taxon>Dipodascales</taxon>
        <taxon>Dipodascales incertae sedis</taxon>
        <taxon>Yarrowia</taxon>
    </lineage>
</organism>
<feature type="transmembrane region" description="Helical" evidence="1">
    <location>
        <begin position="6"/>
        <end position="30"/>
    </location>
</feature>
<name>A0A1D8NLF6_YARLL</name>